<dbReference type="RefSeq" id="WP_074671594.1">
    <property type="nucleotide sequence ID" value="NZ_FNQG01000004.1"/>
</dbReference>
<gene>
    <name evidence="1" type="ORF">SAMN05660648_01213</name>
</gene>
<organism evidence="1 2">
    <name type="scientific">Selenomonas ruminantium</name>
    <dbReference type="NCBI Taxonomy" id="971"/>
    <lineage>
        <taxon>Bacteria</taxon>
        <taxon>Bacillati</taxon>
        <taxon>Bacillota</taxon>
        <taxon>Negativicutes</taxon>
        <taxon>Selenomonadales</taxon>
        <taxon>Selenomonadaceae</taxon>
        <taxon>Selenomonas</taxon>
    </lineage>
</organism>
<name>A0A1H3WVD0_SELRU</name>
<dbReference type="AlphaFoldDB" id="A0A1H3WVD0"/>
<evidence type="ECO:0000313" key="2">
    <source>
        <dbReference type="Proteomes" id="UP000183469"/>
    </source>
</evidence>
<dbReference type="EMBL" id="FNQG01000004">
    <property type="protein sequence ID" value="SDZ91137.1"/>
    <property type="molecule type" value="Genomic_DNA"/>
</dbReference>
<dbReference type="Proteomes" id="UP000183469">
    <property type="component" value="Unassembled WGS sequence"/>
</dbReference>
<sequence length="90" mass="10497">MMYPFMTLDDEAEITHSEYKDDGRVKVYVEKADEKDGFHHMTCYLPGYEITDVYGFSKEEQDKYMEVIRSTAHLIMEFSKDGGFENASGF</sequence>
<accession>A0A1H3WVD0</accession>
<reference evidence="1 2" key="1">
    <citation type="submission" date="2016-10" db="EMBL/GenBank/DDBJ databases">
        <authorList>
            <person name="de Groot N.N."/>
        </authorList>
    </citation>
    <scope>NUCLEOTIDE SEQUENCE [LARGE SCALE GENOMIC DNA]</scope>
    <source>
        <strain evidence="1 2">DSM 2872</strain>
    </source>
</reference>
<dbReference type="OrthoDB" id="9809915at2"/>
<protein>
    <submittedName>
        <fullName evidence="1">Uncharacterized protein</fullName>
    </submittedName>
</protein>
<evidence type="ECO:0000313" key="1">
    <source>
        <dbReference type="EMBL" id="SDZ91137.1"/>
    </source>
</evidence>
<proteinExistence type="predicted"/>